<feature type="chain" id="PRO_5025565047" evidence="1">
    <location>
        <begin position="26"/>
        <end position="98"/>
    </location>
</feature>
<keyword evidence="2" id="KW-0614">Plasmid</keyword>
<name>A0A6C0Y7I0_9GAMM</name>
<protein>
    <submittedName>
        <fullName evidence="2">Uncharacterized protein</fullName>
    </submittedName>
</protein>
<evidence type="ECO:0000313" key="2">
    <source>
        <dbReference type="EMBL" id="QIC72043.1"/>
    </source>
</evidence>
<gene>
    <name evidence="2" type="ORF">FSC09_16940</name>
</gene>
<dbReference type="EMBL" id="CP044458">
    <property type="protein sequence ID" value="QIC72043.1"/>
    <property type="molecule type" value="Genomic_DNA"/>
</dbReference>
<organism evidence="2 3">
    <name type="scientific">Acinetobacter indicus</name>
    <dbReference type="NCBI Taxonomy" id="756892"/>
    <lineage>
        <taxon>Bacteria</taxon>
        <taxon>Pseudomonadati</taxon>
        <taxon>Pseudomonadota</taxon>
        <taxon>Gammaproteobacteria</taxon>
        <taxon>Moraxellales</taxon>
        <taxon>Moraxellaceae</taxon>
        <taxon>Acinetobacter</taxon>
    </lineage>
</organism>
<sequence length="98" mass="10675">MNKKTKVLMLIAVIVTSISTGYSLENTTTTTTTAQGKPVPNAEQAEAQLSPEIVTELLSSDSVTTTETVKFHIEFKGVETMLNQITRIMGVKQKDDSN</sequence>
<feature type="signal peptide" evidence="1">
    <location>
        <begin position="1"/>
        <end position="25"/>
    </location>
</feature>
<dbReference type="RefSeq" id="WP_163146601.1">
    <property type="nucleotide sequence ID" value="NZ_CP044458.1"/>
</dbReference>
<dbReference type="AlphaFoldDB" id="A0A6C0Y7I0"/>
<keyword evidence="1" id="KW-0732">Signal</keyword>
<reference evidence="2 3" key="1">
    <citation type="submission" date="2019-09" db="EMBL/GenBank/DDBJ databases">
        <title>Non-baumannii Acinetobacter spp. carrying blaNDM-1 isolated in China.</title>
        <authorList>
            <person name="Cui C."/>
            <person name="Chen C."/>
            <person name="Sun J."/>
            <person name="Liu Y."/>
        </authorList>
    </citation>
    <scope>NUCLEOTIDE SEQUENCE [LARGE SCALE GENOMIC DNA]</scope>
    <source>
        <strain evidence="2 3">B18</strain>
        <plasmid evidence="3">pb18-3</plasmid>
    </source>
</reference>
<evidence type="ECO:0000313" key="3">
    <source>
        <dbReference type="Proteomes" id="UP000503440"/>
    </source>
</evidence>
<proteinExistence type="predicted"/>
<evidence type="ECO:0000256" key="1">
    <source>
        <dbReference type="SAM" id="SignalP"/>
    </source>
</evidence>
<accession>A0A6C0Y7I0</accession>
<geneLocation type="plasmid" evidence="3">
    <name>pb18-3</name>
</geneLocation>
<dbReference type="Proteomes" id="UP000503440">
    <property type="component" value="Plasmid pB18-3"/>
</dbReference>